<dbReference type="AlphaFoldDB" id="A0A075P1Y4"/>
<organism evidence="2 4">
    <name type="scientific">Alteromonas australica</name>
    <dbReference type="NCBI Taxonomy" id="589873"/>
    <lineage>
        <taxon>Bacteria</taxon>
        <taxon>Pseudomonadati</taxon>
        <taxon>Pseudomonadota</taxon>
        <taxon>Gammaproteobacteria</taxon>
        <taxon>Alteromonadales</taxon>
        <taxon>Alteromonadaceae</taxon>
        <taxon>Alteromonas/Salinimonas group</taxon>
        <taxon>Alteromonas</taxon>
    </lineage>
</organism>
<evidence type="ECO:0000313" key="5">
    <source>
        <dbReference type="Proteomes" id="UP000263517"/>
    </source>
</evidence>
<feature type="compositionally biased region" description="Low complexity" evidence="1">
    <location>
        <begin position="43"/>
        <end position="64"/>
    </location>
</feature>
<dbReference type="Proteomes" id="UP000056090">
    <property type="component" value="Chromosome"/>
</dbReference>
<gene>
    <name evidence="3" type="ORF">DCW74_16660</name>
    <name evidence="2" type="ORF">EP13_14615</name>
</gene>
<dbReference type="PATRIC" id="fig|589873.4.peg.3295"/>
<reference evidence="2 4" key="1">
    <citation type="submission" date="2014-06" db="EMBL/GenBank/DDBJ databases">
        <title>Genomes of Alteromonas australica, a world apart.</title>
        <authorList>
            <person name="Gonzaga A."/>
            <person name="Lopez-Perez M."/>
            <person name="Rodriguez-Valera F."/>
        </authorList>
    </citation>
    <scope>NUCLEOTIDE SEQUENCE [LARGE SCALE GENOMIC DNA]</scope>
    <source>
        <strain evidence="2 4">H 17</strain>
    </source>
</reference>
<accession>A0A075P1Y4</accession>
<dbReference type="KEGG" id="aal:EP13_14615"/>
<dbReference type="GeneID" id="78256127"/>
<dbReference type="Proteomes" id="UP000263517">
    <property type="component" value="Unassembled WGS sequence"/>
</dbReference>
<evidence type="ECO:0000313" key="4">
    <source>
        <dbReference type="Proteomes" id="UP000056090"/>
    </source>
</evidence>
<keyword evidence="4" id="KW-1185">Reference proteome</keyword>
<feature type="region of interest" description="Disordered" evidence="1">
    <location>
        <begin position="40"/>
        <end position="64"/>
    </location>
</feature>
<dbReference type="EMBL" id="DNAN01000586">
    <property type="protein sequence ID" value="HAW77352.1"/>
    <property type="molecule type" value="Genomic_DNA"/>
</dbReference>
<reference evidence="3 5" key="2">
    <citation type="journal article" date="2018" name="Nat. Biotechnol.">
        <title>A standardized bacterial taxonomy based on genome phylogeny substantially revises the tree of life.</title>
        <authorList>
            <person name="Parks D.H."/>
            <person name="Chuvochina M."/>
            <person name="Waite D.W."/>
            <person name="Rinke C."/>
            <person name="Skarshewski A."/>
            <person name="Chaumeil P.A."/>
            <person name="Hugenholtz P."/>
        </authorList>
    </citation>
    <scope>NUCLEOTIDE SEQUENCE [LARGE SCALE GENOMIC DNA]</scope>
    <source>
        <strain evidence="3">UBA11978</strain>
    </source>
</reference>
<dbReference type="RefSeq" id="WP_044057876.1">
    <property type="nucleotide sequence ID" value="NZ_CAJXAX010000002.1"/>
</dbReference>
<protein>
    <submittedName>
        <fullName evidence="2">Uncharacterized protein</fullName>
    </submittedName>
</protein>
<evidence type="ECO:0000313" key="2">
    <source>
        <dbReference type="EMBL" id="AIF99816.1"/>
    </source>
</evidence>
<evidence type="ECO:0000313" key="3">
    <source>
        <dbReference type="EMBL" id="HAW77352.1"/>
    </source>
</evidence>
<name>A0A075P1Y4_9ALTE</name>
<evidence type="ECO:0000256" key="1">
    <source>
        <dbReference type="SAM" id="MobiDB-lite"/>
    </source>
</evidence>
<dbReference type="KEGG" id="aaus:EP12_15180"/>
<dbReference type="EMBL" id="CP008849">
    <property type="protein sequence ID" value="AIF99816.1"/>
    <property type="molecule type" value="Genomic_DNA"/>
</dbReference>
<proteinExistence type="predicted"/>
<sequence>MFFLVIVYLVVSVIFIYALRSDSGENTKYARKSHVRTLNTDDNSIPSISNSKSPISLSSRFTLA</sequence>